<protein>
    <recommendedName>
        <fullName evidence="13">Cytochrome c-553</fullName>
    </recommendedName>
    <alternativeName>
        <fullName evidence="12">Cytochrome c553</fullName>
    </alternativeName>
    <alternativeName>
        <fullName evidence="11">Soluble cytochrome f</fullName>
    </alternativeName>
</protein>
<organism evidence="17 18">
    <name type="scientific">Chlorella ohadii</name>
    <dbReference type="NCBI Taxonomy" id="2649997"/>
    <lineage>
        <taxon>Eukaryota</taxon>
        <taxon>Viridiplantae</taxon>
        <taxon>Chlorophyta</taxon>
        <taxon>core chlorophytes</taxon>
        <taxon>Trebouxiophyceae</taxon>
        <taxon>Chlorellales</taxon>
        <taxon>Chlorellaceae</taxon>
        <taxon>Chlorella clade</taxon>
        <taxon>Chlorella</taxon>
    </lineage>
</organism>
<evidence type="ECO:0000256" key="4">
    <source>
        <dbReference type="ARBA" id="ARBA00022448"/>
    </source>
</evidence>
<reference evidence="17" key="1">
    <citation type="submission" date="2020-11" db="EMBL/GenBank/DDBJ databases">
        <title>Chlorella ohadii genome sequencing and assembly.</title>
        <authorList>
            <person name="Murik O."/>
            <person name="Treves H."/>
            <person name="Kedem I."/>
            <person name="Shotland Y."/>
            <person name="Kaplan A."/>
        </authorList>
    </citation>
    <scope>NUCLEOTIDE SEQUENCE</scope>
    <source>
        <strain evidence="17">1</strain>
    </source>
</reference>
<dbReference type="GO" id="GO:0020037">
    <property type="term" value="F:heme binding"/>
    <property type="evidence" value="ECO:0007669"/>
    <property type="project" value="InterPro"/>
</dbReference>
<evidence type="ECO:0000256" key="9">
    <source>
        <dbReference type="ARBA" id="ARBA00023004"/>
    </source>
</evidence>
<dbReference type="PROSITE" id="PS51007">
    <property type="entry name" value="CYTC"/>
    <property type="match status" value="1"/>
</dbReference>
<evidence type="ECO:0000256" key="5">
    <source>
        <dbReference type="ARBA" id="ARBA00022531"/>
    </source>
</evidence>
<dbReference type="InterPro" id="IPR036909">
    <property type="entry name" value="Cyt_c-like_dom_sf"/>
</dbReference>
<evidence type="ECO:0000256" key="14">
    <source>
        <dbReference type="PROSITE-ProRule" id="PRU00433"/>
    </source>
</evidence>
<evidence type="ECO:0000256" key="3">
    <source>
        <dbReference type="ARBA" id="ARBA00009650"/>
    </source>
</evidence>
<dbReference type="Pfam" id="PF13442">
    <property type="entry name" value="Cytochrome_CBB3"/>
    <property type="match status" value="1"/>
</dbReference>
<comment type="similarity">
    <text evidence="3">Belongs to the cytochrome c family. PetJ subfamily.</text>
</comment>
<dbReference type="PANTHER" id="PTHR34688:SF2">
    <property type="entry name" value="CYTOCHROME C6, CHLOROPLASTIC"/>
    <property type="match status" value="1"/>
</dbReference>
<evidence type="ECO:0000256" key="15">
    <source>
        <dbReference type="SAM" id="MobiDB-lite"/>
    </source>
</evidence>
<evidence type="ECO:0000313" key="17">
    <source>
        <dbReference type="EMBL" id="KAI7845050.1"/>
    </source>
</evidence>
<evidence type="ECO:0000256" key="7">
    <source>
        <dbReference type="ARBA" id="ARBA00022723"/>
    </source>
</evidence>
<sequence length="123" mass="13118">MLITARAVPSQTRAAARPQEAAPTDLTVGREVFEANCAVCHAGGLNNIPGEEKHTLKRDALEKYGLFSQQAIESQVHVLADGGALRQVRSGKDAMPPFQGSLSDEEIAAVAAFVYDQAAKALW</sequence>
<evidence type="ECO:0000256" key="2">
    <source>
        <dbReference type="ARBA" id="ARBA00004456"/>
    </source>
</evidence>
<evidence type="ECO:0000313" key="18">
    <source>
        <dbReference type="Proteomes" id="UP001205105"/>
    </source>
</evidence>
<dbReference type="GO" id="GO:0009055">
    <property type="term" value="F:electron transfer activity"/>
    <property type="evidence" value="ECO:0007669"/>
    <property type="project" value="InterPro"/>
</dbReference>
<comment type="caution">
    <text evidence="17">The sequence shown here is derived from an EMBL/GenBank/DDBJ whole genome shotgun (WGS) entry which is preliminary data.</text>
</comment>
<keyword evidence="6 14" id="KW-0349">Heme</keyword>
<dbReference type="InterPro" id="IPR008168">
    <property type="entry name" value="Cyt_C_IC"/>
</dbReference>
<feature type="region of interest" description="Disordered" evidence="15">
    <location>
        <begin position="1"/>
        <end position="22"/>
    </location>
</feature>
<gene>
    <name evidence="17" type="ORF">COHA_001416</name>
</gene>
<evidence type="ECO:0000256" key="12">
    <source>
        <dbReference type="ARBA" id="ARBA00031247"/>
    </source>
</evidence>
<keyword evidence="18" id="KW-1185">Reference proteome</keyword>
<dbReference type="InterPro" id="IPR023655">
    <property type="entry name" value="Cyt_C6"/>
</dbReference>
<dbReference type="Proteomes" id="UP001205105">
    <property type="component" value="Unassembled WGS sequence"/>
</dbReference>
<name>A0AAD5DW05_9CHLO</name>
<keyword evidence="4" id="KW-0813">Transport</keyword>
<keyword evidence="8" id="KW-0249">Electron transport</keyword>
<accession>A0AAD5DW05</accession>
<dbReference type="EMBL" id="JADXDR010000022">
    <property type="protein sequence ID" value="KAI7845050.1"/>
    <property type="molecule type" value="Genomic_DNA"/>
</dbReference>
<dbReference type="InterPro" id="IPR009056">
    <property type="entry name" value="Cyt_c-like_dom"/>
</dbReference>
<dbReference type="PRINTS" id="PR00605">
    <property type="entry name" value="CYTCHROMECIC"/>
</dbReference>
<dbReference type="Gene3D" id="1.10.760.10">
    <property type="entry name" value="Cytochrome c-like domain"/>
    <property type="match status" value="1"/>
</dbReference>
<dbReference type="GO" id="GO:0005506">
    <property type="term" value="F:iron ion binding"/>
    <property type="evidence" value="ECO:0007669"/>
    <property type="project" value="InterPro"/>
</dbReference>
<dbReference type="GO" id="GO:0009543">
    <property type="term" value="C:chloroplast thylakoid lumen"/>
    <property type="evidence" value="ECO:0007669"/>
    <property type="project" value="UniProtKB-SubCell"/>
</dbReference>
<proteinExistence type="inferred from homology"/>
<feature type="domain" description="Cytochrome c" evidence="16">
    <location>
        <begin position="24"/>
        <end position="118"/>
    </location>
</feature>
<keyword evidence="10" id="KW-0793">Thylakoid</keyword>
<evidence type="ECO:0000259" key="16">
    <source>
        <dbReference type="PROSITE" id="PS51007"/>
    </source>
</evidence>
<dbReference type="GO" id="GO:0015979">
    <property type="term" value="P:photosynthesis"/>
    <property type="evidence" value="ECO:0007669"/>
    <property type="project" value="UniProtKB-KW"/>
</dbReference>
<dbReference type="AlphaFoldDB" id="A0AAD5DW05"/>
<evidence type="ECO:0000256" key="6">
    <source>
        <dbReference type="ARBA" id="ARBA00022617"/>
    </source>
</evidence>
<evidence type="ECO:0000256" key="8">
    <source>
        <dbReference type="ARBA" id="ARBA00022982"/>
    </source>
</evidence>
<keyword evidence="5" id="KW-0602">Photosynthesis</keyword>
<evidence type="ECO:0000256" key="13">
    <source>
        <dbReference type="ARBA" id="ARBA00033211"/>
    </source>
</evidence>
<evidence type="ECO:0000256" key="11">
    <source>
        <dbReference type="ARBA" id="ARBA00030448"/>
    </source>
</evidence>
<keyword evidence="9 14" id="KW-0408">Iron</keyword>
<comment type="subcellular location">
    <subcellularLocation>
        <location evidence="2">Plastid</location>
        <location evidence="2">Chloroplast thylakoid lumen</location>
    </subcellularLocation>
</comment>
<keyword evidence="7 14" id="KW-0479">Metal-binding</keyword>
<evidence type="ECO:0000256" key="1">
    <source>
        <dbReference type="ARBA" id="ARBA00002347"/>
    </source>
</evidence>
<comment type="function">
    <text evidence="1">Functions as an electron carrier between membrane-bound cytochrome b6-f and photosystem I in oxygenic photosynthesis.</text>
</comment>
<dbReference type="PANTHER" id="PTHR34688">
    <property type="entry name" value="CYTOCHROME C6, CHLOROPLASTIC"/>
    <property type="match status" value="1"/>
</dbReference>
<dbReference type="SUPFAM" id="SSF46626">
    <property type="entry name" value="Cytochrome c"/>
    <property type="match status" value="1"/>
</dbReference>
<evidence type="ECO:0000256" key="10">
    <source>
        <dbReference type="ARBA" id="ARBA00023078"/>
    </source>
</evidence>